<proteinExistence type="predicted"/>
<dbReference type="InterPro" id="IPR007074">
    <property type="entry name" value="LicD/FKTN/FKRP_NTP_transf"/>
</dbReference>
<feature type="domain" description="LicD/FKTN/FKRP nucleotidyltransferase" evidence="2">
    <location>
        <begin position="226"/>
        <end position="267"/>
    </location>
</feature>
<keyword evidence="1" id="KW-0812">Transmembrane</keyword>
<organism evidence="3 4">
    <name type="scientific">Opisthorchis viverrini</name>
    <name type="common">Southeast Asian liver fluke</name>
    <dbReference type="NCBI Taxonomy" id="6198"/>
    <lineage>
        <taxon>Eukaryota</taxon>
        <taxon>Metazoa</taxon>
        <taxon>Spiralia</taxon>
        <taxon>Lophotrochozoa</taxon>
        <taxon>Platyhelminthes</taxon>
        <taxon>Trematoda</taxon>
        <taxon>Digenea</taxon>
        <taxon>Opisthorchiida</taxon>
        <taxon>Opisthorchiata</taxon>
        <taxon>Opisthorchiidae</taxon>
        <taxon>Opisthorchis</taxon>
    </lineage>
</organism>
<evidence type="ECO:0000313" key="4">
    <source>
        <dbReference type="Proteomes" id="UP000243686"/>
    </source>
</evidence>
<accession>A0A1S8WX06</accession>
<keyword evidence="1" id="KW-1133">Transmembrane helix</keyword>
<dbReference type="PANTHER" id="PTHR13627">
    <property type="entry name" value="FUKUTIN RELATED PROTEIN"/>
    <property type="match status" value="1"/>
</dbReference>
<dbReference type="GO" id="GO:0009100">
    <property type="term" value="P:glycoprotein metabolic process"/>
    <property type="evidence" value="ECO:0007669"/>
    <property type="project" value="UniProtKB-ARBA"/>
</dbReference>
<reference evidence="3 4" key="1">
    <citation type="submission" date="2015-03" db="EMBL/GenBank/DDBJ databases">
        <title>Draft genome of the nematode, Opisthorchis viverrini.</title>
        <authorList>
            <person name="Mitreva M."/>
        </authorList>
    </citation>
    <scope>NUCLEOTIDE SEQUENCE [LARGE SCALE GENOMIC DNA]</scope>
    <source>
        <strain evidence="3">Khon Kaen</strain>
    </source>
</reference>
<dbReference type="EMBL" id="KV893682">
    <property type="protein sequence ID" value="OON18987.1"/>
    <property type="molecule type" value="Genomic_DNA"/>
</dbReference>
<gene>
    <name evidence="3" type="ORF">X801_05152</name>
</gene>
<dbReference type="PANTHER" id="PTHR13627:SF35">
    <property type="entry name" value="LICD FAMILY PROTEIN"/>
    <property type="match status" value="1"/>
</dbReference>
<dbReference type="Proteomes" id="UP000243686">
    <property type="component" value="Unassembled WGS sequence"/>
</dbReference>
<keyword evidence="4" id="KW-1185">Reference proteome</keyword>
<feature type="transmembrane region" description="Helical" evidence="1">
    <location>
        <begin position="12"/>
        <end position="32"/>
    </location>
</feature>
<name>A0A1S8WX06_OPIVI</name>
<evidence type="ECO:0000259" key="2">
    <source>
        <dbReference type="Pfam" id="PF04991"/>
    </source>
</evidence>
<keyword evidence="1" id="KW-0472">Membrane</keyword>
<dbReference type="Pfam" id="PF04991">
    <property type="entry name" value="LicD"/>
    <property type="match status" value="1"/>
</dbReference>
<dbReference type="AlphaFoldDB" id="A0A1S8WX06"/>
<evidence type="ECO:0000256" key="1">
    <source>
        <dbReference type="SAM" id="Phobius"/>
    </source>
</evidence>
<sequence>MHVSEANAKKCRWFYCGTALLILLYIAFLYLIKYSNYRTLLFRQEITLIDSESELQDMGDRRSYRLGSIVEYVGTTPVWRVSSVEQLYKRMSWTSMQLTLFVLLTGNSFARKQEPENSEHMLKAVLFDCQPMAPRMLDKIKIPVFLYKNCFRSVSQFMTLGSIPDRVANPTNIEVPFNVRNPIYNLSRVYLLPLNKTSLSRPCPIVSASRRESLYRTLQDWIRIANQSKILWWITYGTLLGSWRDGNMIPYDSDVDISILGSYEKRLRELATDRKSIQKGKFNLVTRPGEHCVTSPGLRLDCGGRNVTSLRDTCSFCGPLARMFRQYGEYIDIYPVHLEVRMDVANNPIEFGYLDEGMDRDRVEPASVIFPLRNCKYMGLNVPCPNDPERFLTSVYGKEFALPKSRCSQETGRDGNMIPYDSDVDISILGSYEKRLRELATDRKSIQKGKFRKQKGRWGIKEFICHAKVIRQKFNLLVSTSGAQVMGNSYWNSEELCGNSKIVLIADNPKVHWAQLELLLK</sequence>
<evidence type="ECO:0000313" key="3">
    <source>
        <dbReference type="EMBL" id="OON18987.1"/>
    </source>
</evidence>
<dbReference type="InterPro" id="IPR052613">
    <property type="entry name" value="LicD_transferase"/>
</dbReference>
<protein>
    <recommendedName>
        <fullName evidence="2">LicD/FKTN/FKRP nucleotidyltransferase domain-containing protein</fullName>
    </recommendedName>
</protein>